<protein>
    <submittedName>
        <fullName evidence="1">Uncharacterized protein</fullName>
    </submittedName>
</protein>
<proteinExistence type="predicted"/>
<dbReference type="AlphaFoldDB" id="A0A2P6P3H0"/>
<name>A0A2P6P3H0_ROSCH</name>
<comment type="caution">
    <text evidence="1">The sequence shown here is derived from an EMBL/GenBank/DDBJ whole genome shotgun (WGS) entry which is preliminary data.</text>
</comment>
<reference evidence="1 2" key="1">
    <citation type="journal article" date="2018" name="Nat. Genet.">
        <title>The Rosa genome provides new insights in the design of modern roses.</title>
        <authorList>
            <person name="Bendahmane M."/>
        </authorList>
    </citation>
    <scope>NUCLEOTIDE SEQUENCE [LARGE SCALE GENOMIC DNA]</scope>
    <source>
        <strain evidence="2">cv. Old Blush</strain>
    </source>
</reference>
<keyword evidence="2" id="KW-1185">Reference proteome</keyword>
<evidence type="ECO:0000313" key="1">
    <source>
        <dbReference type="EMBL" id="PRQ16477.1"/>
    </source>
</evidence>
<dbReference type="Gramene" id="PRQ16477">
    <property type="protein sequence ID" value="PRQ16477"/>
    <property type="gene ID" value="RchiOBHm_Chr7g0184681"/>
</dbReference>
<dbReference type="Proteomes" id="UP000238479">
    <property type="component" value="Chromosome 7"/>
</dbReference>
<accession>A0A2P6P3H0</accession>
<dbReference type="EMBL" id="PDCK01000045">
    <property type="protein sequence ID" value="PRQ16477.1"/>
    <property type="molecule type" value="Genomic_DNA"/>
</dbReference>
<evidence type="ECO:0000313" key="2">
    <source>
        <dbReference type="Proteomes" id="UP000238479"/>
    </source>
</evidence>
<sequence length="61" mass="6916">MKMETNTGGEASKKRSCKGLCGFLKEGKGRLYILRRLLFTSRNCFLSLSRFNALHQCSTIN</sequence>
<gene>
    <name evidence="1" type="ORF">RchiOBHm_Chr7g0184681</name>
</gene>
<organism evidence="1 2">
    <name type="scientific">Rosa chinensis</name>
    <name type="common">China rose</name>
    <dbReference type="NCBI Taxonomy" id="74649"/>
    <lineage>
        <taxon>Eukaryota</taxon>
        <taxon>Viridiplantae</taxon>
        <taxon>Streptophyta</taxon>
        <taxon>Embryophyta</taxon>
        <taxon>Tracheophyta</taxon>
        <taxon>Spermatophyta</taxon>
        <taxon>Magnoliopsida</taxon>
        <taxon>eudicotyledons</taxon>
        <taxon>Gunneridae</taxon>
        <taxon>Pentapetalae</taxon>
        <taxon>rosids</taxon>
        <taxon>fabids</taxon>
        <taxon>Rosales</taxon>
        <taxon>Rosaceae</taxon>
        <taxon>Rosoideae</taxon>
        <taxon>Rosoideae incertae sedis</taxon>
        <taxon>Rosa</taxon>
    </lineage>
</organism>